<comment type="domain">
    <text evidence="11">The DHHC domain is required for palmitoyltransferase activity.</text>
</comment>
<keyword evidence="2 11" id="KW-0808">Transferase</keyword>
<dbReference type="GO" id="GO:0016020">
    <property type="term" value="C:membrane"/>
    <property type="evidence" value="ECO:0007669"/>
    <property type="project" value="UniProtKB-SubCell"/>
</dbReference>
<keyword evidence="5 11" id="KW-0472">Membrane</keyword>
<protein>
    <recommendedName>
        <fullName evidence="11">Palmitoyltransferase</fullName>
        <ecNumber evidence="11">2.3.1.225</ecNumber>
    </recommendedName>
</protein>
<feature type="transmembrane region" description="Helical" evidence="11">
    <location>
        <begin position="31"/>
        <end position="51"/>
    </location>
</feature>
<accession>A0A9N8PYA0</accession>
<dbReference type="GO" id="GO:0006612">
    <property type="term" value="P:protein targeting to membrane"/>
    <property type="evidence" value="ECO:0007669"/>
    <property type="project" value="TreeGrafter"/>
</dbReference>
<dbReference type="Pfam" id="PF01529">
    <property type="entry name" value="DHHC"/>
    <property type="match status" value="1"/>
</dbReference>
<keyword evidence="4 11" id="KW-1133">Transmembrane helix</keyword>
<gene>
    <name evidence="13" type="ORF">AWRI4620_LOCUS9132</name>
</gene>
<dbReference type="PANTHER" id="PTHR22883:SF23">
    <property type="entry name" value="PALMITOYLTRANSFERASE ZDHHC6"/>
    <property type="match status" value="1"/>
</dbReference>
<keyword evidence="3 11" id="KW-0812">Transmembrane</keyword>
<dbReference type="GO" id="GO:0005794">
    <property type="term" value="C:Golgi apparatus"/>
    <property type="evidence" value="ECO:0007669"/>
    <property type="project" value="TreeGrafter"/>
</dbReference>
<keyword evidence="14" id="KW-1185">Reference proteome</keyword>
<evidence type="ECO:0000256" key="11">
    <source>
        <dbReference type="RuleBase" id="RU079119"/>
    </source>
</evidence>
<dbReference type="GO" id="GO:0005783">
    <property type="term" value="C:endoplasmic reticulum"/>
    <property type="evidence" value="ECO:0007669"/>
    <property type="project" value="TreeGrafter"/>
</dbReference>
<dbReference type="InterPro" id="IPR001594">
    <property type="entry name" value="Palmitoyltrfase_DHHC"/>
</dbReference>
<evidence type="ECO:0000313" key="14">
    <source>
        <dbReference type="Proteomes" id="UP000745764"/>
    </source>
</evidence>
<feature type="domain" description="Palmitoyltransferase DHHC" evidence="12">
    <location>
        <begin position="111"/>
        <end position="229"/>
    </location>
</feature>
<dbReference type="OrthoDB" id="331948at2759"/>
<dbReference type="EC" id="2.3.1.225" evidence="11"/>
<evidence type="ECO:0000256" key="8">
    <source>
        <dbReference type="ARBA" id="ARBA00023315"/>
    </source>
</evidence>
<comment type="subcellular location">
    <subcellularLocation>
        <location evidence="1">Membrane</location>
        <topology evidence="1">Multi-pass membrane protein</topology>
    </subcellularLocation>
</comment>
<name>A0A9N8PYA0_9PEZI</name>
<dbReference type="PANTHER" id="PTHR22883">
    <property type="entry name" value="ZINC FINGER DHHC DOMAIN CONTAINING PROTEIN"/>
    <property type="match status" value="1"/>
</dbReference>
<evidence type="ECO:0000256" key="2">
    <source>
        <dbReference type="ARBA" id="ARBA00022679"/>
    </source>
</evidence>
<sequence>MYAIQIGAGLLPPVLVGVISYVTYVPQRLGCASAVLFFFLLFLILMTISFFDTIYHAYLDPGVLSITDTQSLEKQTTPPVEKIRGLPRKIHAAPTLESFHEQAFYECDESGQPLWCQRCKHWKPNRAHHSRMLDRCLLKFDHYCPWVGGYTTATNFKTFLLFSVYAAMFSLVTVISITIPWNHGAFDGHDVTGHLGATVGLGIFFVCLAGGTGLSAVLLTSANLTTIDNAVGKKKVWRLAVRINDGMMGEEKAIATAFSGIRTFTTRTHTYAIVETFPGANPYDSGLLRNWKQVMGPRWWGWGLPFDLQKDDGQSKTTEITPAVAAALEEAGLQDMDAVMKERWSEMQSRQRGFWQLLAAAGAPLKTFATWNQARKGASDVLMITLFSSISDLSDLRPRQRVPPRLV</sequence>
<organism evidence="13 14">
    <name type="scientific">Aureobasidium uvarum</name>
    <dbReference type="NCBI Taxonomy" id="2773716"/>
    <lineage>
        <taxon>Eukaryota</taxon>
        <taxon>Fungi</taxon>
        <taxon>Dikarya</taxon>
        <taxon>Ascomycota</taxon>
        <taxon>Pezizomycotina</taxon>
        <taxon>Dothideomycetes</taxon>
        <taxon>Dothideomycetidae</taxon>
        <taxon>Dothideales</taxon>
        <taxon>Saccotheciaceae</taxon>
        <taxon>Aureobasidium</taxon>
    </lineage>
</organism>
<comment type="similarity">
    <text evidence="9">Belongs to the DHHC palmitoyltransferase family. PFA5 subfamily.</text>
</comment>
<evidence type="ECO:0000256" key="7">
    <source>
        <dbReference type="ARBA" id="ARBA00023288"/>
    </source>
</evidence>
<evidence type="ECO:0000313" key="13">
    <source>
        <dbReference type="EMBL" id="CAD0114877.1"/>
    </source>
</evidence>
<evidence type="ECO:0000256" key="3">
    <source>
        <dbReference type="ARBA" id="ARBA00022692"/>
    </source>
</evidence>
<evidence type="ECO:0000256" key="5">
    <source>
        <dbReference type="ARBA" id="ARBA00023136"/>
    </source>
</evidence>
<dbReference type="EMBL" id="CAINUL010000018">
    <property type="protein sequence ID" value="CAD0114877.1"/>
    <property type="molecule type" value="Genomic_DNA"/>
</dbReference>
<dbReference type="InterPro" id="IPR039859">
    <property type="entry name" value="PFA4/ZDH16/20/ERF2-like"/>
</dbReference>
<feature type="non-terminal residue" evidence="13">
    <location>
        <position position="407"/>
    </location>
</feature>
<reference evidence="13" key="1">
    <citation type="submission" date="2020-06" db="EMBL/GenBank/DDBJ databases">
        <authorList>
            <person name="Onetto C."/>
        </authorList>
    </citation>
    <scope>NUCLEOTIDE SEQUENCE</scope>
</reference>
<evidence type="ECO:0000256" key="4">
    <source>
        <dbReference type="ARBA" id="ARBA00022989"/>
    </source>
</evidence>
<evidence type="ECO:0000256" key="1">
    <source>
        <dbReference type="ARBA" id="ARBA00004141"/>
    </source>
</evidence>
<comment type="caution">
    <text evidence="13">The sequence shown here is derived from an EMBL/GenBank/DDBJ whole genome shotgun (WGS) entry which is preliminary data.</text>
</comment>
<feature type="transmembrane region" description="Helical" evidence="11">
    <location>
        <begin position="6"/>
        <end position="24"/>
    </location>
</feature>
<keyword evidence="7" id="KW-0449">Lipoprotein</keyword>
<evidence type="ECO:0000259" key="12">
    <source>
        <dbReference type="Pfam" id="PF01529"/>
    </source>
</evidence>
<evidence type="ECO:0000256" key="10">
    <source>
        <dbReference type="ARBA" id="ARBA00048048"/>
    </source>
</evidence>
<dbReference type="AlphaFoldDB" id="A0A9N8PYA0"/>
<keyword evidence="8 11" id="KW-0012">Acyltransferase</keyword>
<evidence type="ECO:0000256" key="9">
    <source>
        <dbReference type="ARBA" id="ARBA00038298"/>
    </source>
</evidence>
<keyword evidence="6" id="KW-0564">Palmitate</keyword>
<comment type="catalytic activity">
    <reaction evidence="10 11">
        <text>L-cysteinyl-[protein] + hexadecanoyl-CoA = S-hexadecanoyl-L-cysteinyl-[protein] + CoA</text>
        <dbReference type="Rhea" id="RHEA:36683"/>
        <dbReference type="Rhea" id="RHEA-COMP:10131"/>
        <dbReference type="Rhea" id="RHEA-COMP:11032"/>
        <dbReference type="ChEBI" id="CHEBI:29950"/>
        <dbReference type="ChEBI" id="CHEBI:57287"/>
        <dbReference type="ChEBI" id="CHEBI:57379"/>
        <dbReference type="ChEBI" id="CHEBI:74151"/>
        <dbReference type="EC" id="2.3.1.225"/>
    </reaction>
</comment>
<evidence type="ECO:0000256" key="6">
    <source>
        <dbReference type="ARBA" id="ARBA00023139"/>
    </source>
</evidence>
<dbReference type="PROSITE" id="PS50216">
    <property type="entry name" value="DHHC"/>
    <property type="match status" value="1"/>
</dbReference>
<dbReference type="Proteomes" id="UP000745764">
    <property type="component" value="Unassembled WGS sequence"/>
</dbReference>
<feature type="transmembrane region" description="Helical" evidence="11">
    <location>
        <begin position="159"/>
        <end position="181"/>
    </location>
</feature>
<dbReference type="GO" id="GO:0019706">
    <property type="term" value="F:protein-cysteine S-palmitoyltransferase activity"/>
    <property type="evidence" value="ECO:0007669"/>
    <property type="project" value="UniProtKB-EC"/>
</dbReference>
<feature type="transmembrane region" description="Helical" evidence="11">
    <location>
        <begin position="193"/>
        <end position="219"/>
    </location>
</feature>
<proteinExistence type="inferred from homology"/>